<evidence type="ECO:0000256" key="1">
    <source>
        <dbReference type="ARBA" id="ARBA00022679"/>
    </source>
</evidence>
<evidence type="ECO:0000256" key="3">
    <source>
        <dbReference type="ARBA" id="ARBA00022977"/>
    </source>
</evidence>
<comment type="pathway">
    <text evidence="6">Cofactor biosynthesis; thiamine diphosphate biosynthesis.</text>
</comment>
<dbReference type="HAMAP" id="MF_00304">
    <property type="entry name" value="Thi4"/>
    <property type="match status" value="1"/>
</dbReference>
<dbReference type="GO" id="GO:0052837">
    <property type="term" value="P:thiazole biosynthetic process"/>
    <property type="evidence" value="ECO:0007669"/>
    <property type="project" value="UniProtKB-UniRule"/>
</dbReference>
<evidence type="ECO:0000256" key="5">
    <source>
        <dbReference type="ARBA" id="ARBA00023027"/>
    </source>
</evidence>
<accession>A0A1M4MM75</accession>
<dbReference type="Pfam" id="PF01946">
    <property type="entry name" value="Thi4"/>
    <property type="match status" value="1"/>
</dbReference>
<dbReference type="Gene3D" id="3.50.50.60">
    <property type="entry name" value="FAD/NAD(P)-binding domain"/>
    <property type="match status" value="1"/>
</dbReference>
<feature type="binding site" description="in other chain" evidence="6">
    <location>
        <position position="174"/>
    </location>
    <ligand>
        <name>Fe cation</name>
        <dbReference type="ChEBI" id="CHEBI:24875"/>
        <note>ligand shared between two adjacent protomers</note>
    </ligand>
</feature>
<comment type="subunit">
    <text evidence="6">Homooctamer; tetramer of dimers.</text>
</comment>
<comment type="catalytic activity">
    <reaction evidence="6">
        <text>hydrogen sulfide + glycine + NAD(+) = ADP-5-ethyl-4-methylthiazole-2-carboxylate + nicotinamide + 3 H2O + H(+)</text>
        <dbReference type="Rhea" id="RHEA:55704"/>
        <dbReference type="ChEBI" id="CHEBI:15377"/>
        <dbReference type="ChEBI" id="CHEBI:15378"/>
        <dbReference type="ChEBI" id="CHEBI:17154"/>
        <dbReference type="ChEBI" id="CHEBI:29919"/>
        <dbReference type="ChEBI" id="CHEBI:57305"/>
        <dbReference type="ChEBI" id="CHEBI:57540"/>
        <dbReference type="ChEBI" id="CHEBI:139151"/>
        <dbReference type="EC" id="2.4.2.59"/>
    </reaction>
</comment>
<sequence>MNRMTLNEVTISRAILEEQHRAIIDHLEMDAAVIGGGPSGLACAALLGEKDVKCALIEKKLSIGGGMWGGGMMFPRIVVQEEARRLLDRFGIAYKEFEEGYYVAKSVEAVAKLTAAACDAGVEFFNLTSVEDVMIRGDGRVGGLVVNWTPVDMAGLHVDPLTMACTCTVDATGHDAVVARMVERKGGNLRVKGESFMWAERAETRILDHTKEVFPGLFVTGMAANAVAGECRMGPIFGGMLLSGERAAELVAERLGR</sequence>
<dbReference type="EMBL" id="FMID01000044">
    <property type="protein sequence ID" value="SCL75947.1"/>
    <property type="molecule type" value="Genomic_DNA"/>
</dbReference>
<dbReference type="EC" id="2.4.2.59" evidence="6"/>
<proteinExistence type="inferred from homology"/>
<feature type="binding site" description="in other chain" evidence="6">
    <location>
        <position position="222"/>
    </location>
    <ligand>
        <name>NAD(+)</name>
        <dbReference type="ChEBI" id="CHEBI:57540"/>
        <note>ligand shared between two adjacent protomers</note>
    </ligand>
</feature>
<dbReference type="PANTHER" id="PTHR43422:SF3">
    <property type="entry name" value="THIAMINE THIAZOLE SYNTHASE"/>
    <property type="match status" value="1"/>
</dbReference>
<comment type="similarity">
    <text evidence="6">Belongs to the THI4 family.</text>
</comment>
<dbReference type="InterPro" id="IPR036188">
    <property type="entry name" value="FAD/NAD-bd_sf"/>
</dbReference>
<feature type="binding site" description="in other chain" evidence="6">
    <location>
        <begin position="58"/>
        <end position="59"/>
    </location>
    <ligand>
        <name>NAD(+)</name>
        <dbReference type="ChEBI" id="CHEBI:57540"/>
        <note>ligand shared between two adjacent protomers</note>
    </ligand>
</feature>
<dbReference type="NCBIfam" id="TIGR00292">
    <property type="entry name" value="sulfide-dependent adenosine diphosphate thiazole synthase"/>
    <property type="match status" value="1"/>
</dbReference>
<dbReference type="GO" id="GO:0009228">
    <property type="term" value="P:thiamine biosynthetic process"/>
    <property type="evidence" value="ECO:0007669"/>
    <property type="project" value="UniProtKB-KW"/>
</dbReference>
<evidence type="ECO:0000313" key="8">
    <source>
        <dbReference type="Proteomes" id="UP000184671"/>
    </source>
</evidence>
<comment type="caution">
    <text evidence="6">Lacks conserved residue(s) required for the propagation of feature annotation.</text>
</comment>
<evidence type="ECO:0000256" key="6">
    <source>
        <dbReference type="HAMAP-Rule" id="MF_00304"/>
    </source>
</evidence>
<keyword evidence="3 6" id="KW-0784">Thiamine biosynthesis</keyword>
<comment type="function">
    <text evidence="6">Involved in the biosynthesis of the thiazole moiety of thiamine. Catalyzes the conversion of NAD and glycine to adenosine diphosphate 5-(2-hydroxyethyl)-4-methylthiazole-2-carboxylate (ADT), an adenylated thiazole intermediate, using free sulfide as a source of sulfur.</text>
</comment>
<dbReference type="InterPro" id="IPR002922">
    <property type="entry name" value="Thi4_fam"/>
</dbReference>
<dbReference type="PANTHER" id="PTHR43422">
    <property type="entry name" value="THIAMINE THIAZOLE SYNTHASE"/>
    <property type="match status" value="1"/>
</dbReference>
<dbReference type="AlphaFoldDB" id="A0A1M4MM75"/>
<evidence type="ECO:0000256" key="2">
    <source>
        <dbReference type="ARBA" id="ARBA00022723"/>
    </source>
</evidence>
<evidence type="ECO:0000256" key="4">
    <source>
        <dbReference type="ARBA" id="ARBA00023004"/>
    </source>
</evidence>
<protein>
    <recommendedName>
        <fullName evidence="6">Thiamine thiazole synthase</fullName>
        <ecNumber evidence="6">2.4.2.59</ecNumber>
    </recommendedName>
</protein>
<feature type="binding site" evidence="6">
    <location>
        <begin position="157"/>
        <end position="159"/>
    </location>
    <ligand>
        <name>NAD(+)</name>
        <dbReference type="ChEBI" id="CHEBI:57540"/>
        <note>ligand shared between two adjacent protomers</note>
    </ligand>
</feature>
<dbReference type="SUPFAM" id="SSF51905">
    <property type="entry name" value="FAD/NAD(P)-binding domain"/>
    <property type="match status" value="1"/>
</dbReference>
<keyword evidence="5 6" id="KW-0520">NAD</keyword>
<keyword evidence="1 6" id="KW-0808">Transferase</keyword>
<dbReference type="STRING" id="118126.L21_1864"/>
<organism evidence="7 8">
    <name type="scientific">Methanoculleus chikugoensis</name>
    <dbReference type="NCBI Taxonomy" id="118126"/>
    <lineage>
        <taxon>Archaea</taxon>
        <taxon>Methanobacteriati</taxon>
        <taxon>Methanobacteriota</taxon>
        <taxon>Stenosarchaea group</taxon>
        <taxon>Methanomicrobia</taxon>
        <taxon>Methanomicrobiales</taxon>
        <taxon>Methanomicrobiaceae</taxon>
        <taxon>Methanoculleus</taxon>
    </lineage>
</organism>
<dbReference type="InterPro" id="IPR022828">
    <property type="entry name" value="Thi4_prok"/>
</dbReference>
<feature type="binding site" evidence="6">
    <location>
        <position position="232"/>
    </location>
    <ligand>
        <name>glycine</name>
        <dbReference type="ChEBI" id="CHEBI:57305"/>
    </ligand>
</feature>
<name>A0A1M4MM75_9EURY</name>
<gene>
    <name evidence="6" type="primary">thi4</name>
    <name evidence="7" type="ORF">L21_1864</name>
</gene>
<dbReference type="GO" id="GO:0016763">
    <property type="term" value="F:pentosyltransferase activity"/>
    <property type="evidence" value="ECO:0007669"/>
    <property type="project" value="UniProtKB-UniRule"/>
</dbReference>
<feature type="binding site" evidence="6">
    <location>
        <position position="159"/>
    </location>
    <ligand>
        <name>Fe cation</name>
        <dbReference type="ChEBI" id="CHEBI:24875"/>
        <note>ligand shared between two adjacent protomers</note>
    </ligand>
</feature>
<feature type="binding site" description="in other chain" evidence="6">
    <location>
        <position position="66"/>
    </location>
    <ligand>
        <name>NAD(+)</name>
        <dbReference type="ChEBI" id="CHEBI:57540"/>
        <note>ligand shared between two adjacent protomers</note>
    </ligand>
</feature>
<evidence type="ECO:0000313" key="7">
    <source>
        <dbReference type="EMBL" id="SCL75947.1"/>
    </source>
</evidence>
<dbReference type="Proteomes" id="UP000184671">
    <property type="component" value="Unassembled WGS sequence"/>
</dbReference>
<reference evidence="7 8" key="1">
    <citation type="submission" date="2016-08" db="EMBL/GenBank/DDBJ databases">
        <authorList>
            <person name="Seilhamer J.J."/>
        </authorList>
    </citation>
    <scope>NUCLEOTIDE SEQUENCE [LARGE SCALE GENOMIC DNA]</scope>
    <source>
        <strain evidence="7">L21-II-0</strain>
    </source>
</reference>
<dbReference type="UniPathway" id="UPA00060"/>
<feature type="binding site" description="in other chain" evidence="6">
    <location>
        <position position="130"/>
    </location>
    <ligand>
        <name>NAD(+)</name>
        <dbReference type="ChEBI" id="CHEBI:57540"/>
        <note>ligand shared between two adjacent protomers</note>
    </ligand>
</feature>
<dbReference type="GO" id="GO:0009229">
    <property type="term" value="P:thiamine diphosphate biosynthetic process"/>
    <property type="evidence" value="ECO:0007669"/>
    <property type="project" value="UniProtKB-UniRule"/>
</dbReference>
<feature type="binding site" description="in other chain" evidence="6">
    <location>
        <position position="39"/>
    </location>
    <ligand>
        <name>NAD(+)</name>
        <dbReference type="ChEBI" id="CHEBI:57540"/>
        <note>ligand shared between two adjacent protomers</note>
    </ligand>
</feature>
<keyword evidence="2 6" id="KW-0479">Metal-binding</keyword>
<dbReference type="GO" id="GO:0005506">
    <property type="term" value="F:iron ion binding"/>
    <property type="evidence" value="ECO:0007669"/>
    <property type="project" value="UniProtKB-UniRule"/>
</dbReference>
<comment type="cofactor">
    <cofactor evidence="6">
        <name>Fe(2+)</name>
        <dbReference type="ChEBI" id="CHEBI:29033"/>
    </cofactor>
</comment>
<keyword evidence="4 6" id="KW-0408">Iron</keyword>